<reference evidence="2" key="1">
    <citation type="submission" date="2016-10" db="EMBL/GenBank/DDBJ databases">
        <title>Sequence of Gallionella enrichment culture.</title>
        <authorList>
            <person name="Poehlein A."/>
            <person name="Muehling M."/>
            <person name="Daniel R."/>
        </authorList>
    </citation>
    <scope>NUCLEOTIDE SEQUENCE</scope>
</reference>
<comment type="caution">
    <text evidence="2">The sequence shown here is derived from an EMBL/GenBank/DDBJ whole genome shotgun (WGS) entry which is preliminary data.</text>
</comment>
<gene>
    <name evidence="2" type="ORF">GALL_328480</name>
</gene>
<accession>A0A1J5R6F9</accession>
<dbReference type="AlphaFoldDB" id="A0A1J5R6F9"/>
<feature type="region of interest" description="Disordered" evidence="1">
    <location>
        <begin position="106"/>
        <end position="138"/>
    </location>
</feature>
<feature type="compositionally biased region" description="Basic and acidic residues" evidence="1">
    <location>
        <begin position="108"/>
        <end position="138"/>
    </location>
</feature>
<organism evidence="2">
    <name type="scientific">mine drainage metagenome</name>
    <dbReference type="NCBI Taxonomy" id="410659"/>
    <lineage>
        <taxon>unclassified sequences</taxon>
        <taxon>metagenomes</taxon>
        <taxon>ecological metagenomes</taxon>
    </lineage>
</organism>
<sequence length="138" mass="14770">MNPVRIAAMALFAAASLPATPAQAQSVSLSVGGQLAPGVYGRVDIGNTPPPVVYAQPVIIAPPPPTVVAPAPVYMHVPPGQARKWAKYCRRYNACGVPVYFVRTPEYGPERGMRERDREEHGHGHGDGREHGGGHDRD</sequence>
<evidence type="ECO:0000313" key="2">
    <source>
        <dbReference type="EMBL" id="OIQ85299.1"/>
    </source>
</evidence>
<evidence type="ECO:0000256" key="1">
    <source>
        <dbReference type="SAM" id="MobiDB-lite"/>
    </source>
</evidence>
<protein>
    <submittedName>
        <fullName evidence="2">Uncharacterized protein</fullName>
    </submittedName>
</protein>
<dbReference type="EMBL" id="MLJW01000553">
    <property type="protein sequence ID" value="OIQ85299.1"/>
    <property type="molecule type" value="Genomic_DNA"/>
</dbReference>
<proteinExistence type="predicted"/>
<name>A0A1J5R6F9_9ZZZZ</name>